<comment type="caution">
    <text evidence="1">The sequence shown here is derived from an EMBL/GenBank/DDBJ whole genome shotgun (WGS) entry which is preliminary data.</text>
</comment>
<dbReference type="Proteomes" id="UP000593566">
    <property type="component" value="Unassembled WGS sequence"/>
</dbReference>
<proteinExistence type="predicted"/>
<dbReference type="GeneID" id="59332566"/>
<organism evidence="1 2">
    <name type="scientific">Letharia lupina</name>
    <dbReference type="NCBI Taxonomy" id="560253"/>
    <lineage>
        <taxon>Eukaryota</taxon>
        <taxon>Fungi</taxon>
        <taxon>Dikarya</taxon>
        <taxon>Ascomycota</taxon>
        <taxon>Pezizomycotina</taxon>
        <taxon>Lecanoromycetes</taxon>
        <taxon>OSLEUM clade</taxon>
        <taxon>Lecanoromycetidae</taxon>
        <taxon>Lecanorales</taxon>
        <taxon>Lecanorineae</taxon>
        <taxon>Parmeliaceae</taxon>
        <taxon>Letharia</taxon>
    </lineage>
</organism>
<gene>
    <name evidence="1" type="ORF">HO133_004157</name>
</gene>
<dbReference type="AlphaFoldDB" id="A0A8H6C9Z1"/>
<evidence type="ECO:0000313" key="1">
    <source>
        <dbReference type="EMBL" id="KAF6219688.1"/>
    </source>
</evidence>
<sequence length="85" mass="9846">MPQLLAKVRHLCACSVYYSDSEHSRGSTAEPYDWQTWFGLWEILATLMPGLKKLKLKMEYTGRKEEVGVEQGWVEFMVGVKHVKI</sequence>
<accession>A0A8H6C9Z1</accession>
<keyword evidence="2" id="KW-1185">Reference proteome</keyword>
<dbReference type="EMBL" id="JACCJB010000019">
    <property type="protein sequence ID" value="KAF6219688.1"/>
    <property type="molecule type" value="Genomic_DNA"/>
</dbReference>
<dbReference type="RefSeq" id="XP_037149123.1">
    <property type="nucleotide sequence ID" value="XM_037295076.1"/>
</dbReference>
<protein>
    <submittedName>
        <fullName evidence="1">Uncharacterized protein</fullName>
    </submittedName>
</protein>
<name>A0A8H6C9Z1_9LECA</name>
<evidence type="ECO:0000313" key="2">
    <source>
        <dbReference type="Proteomes" id="UP000593566"/>
    </source>
</evidence>
<reference evidence="1 2" key="1">
    <citation type="journal article" date="2020" name="Genomics">
        <title>Complete, high-quality genomes from long-read metagenomic sequencing of two wolf lichen thalli reveals enigmatic genome architecture.</title>
        <authorList>
            <person name="McKenzie S.K."/>
            <person name="Walston R.F."/>
            <person name="Allen J.L."/>
        </authorList>
    </citation>
    <scope>NUCLEOTIDE SEQUENCE [LARGE SCALE GENOMIC DNA]</scope>
    <source>
        <strain evidence="1">WasteWater1</strain>
    </source>
</reference>